<sequence length="102" mass="10471">MASLHMPNIGASTSTAISGLLIPFTGGTSVVGIGVTAPTIHNARKKRKIIEKHLNKHGTTHDTRKRDVIKGMAISSTVRVVTLGMVHVGGEAIAAAAAASAH</sequence>
<organism evidence="2 3">
    <name type="scientific">Lasiosphaeris hirsuta</name>
    <dbReference type="NCBI Taxonomy" id="260670"/>
    <lineage>
        <taxon>Eukaryota</taxon>
        <taxon>Fungi</taxon>
        <taxon>Dikarya</taxon>
        <taxon>Ascomycota</taxon>
        <taxon>Pezizomycotina</taxon>
        <taxon>Sordariomycetes</taxon>
        <taxon>Sordariomycetidae</taxon>
        <taxon>Sordariales</taxon>
        <taxon>Lasiosphaeriaceae</taxon>
        <taxon>Lasiosphaeris</taxon>
    </lineage>
</organism>
<protein>
    <submittedName>
        <fullName evidence="2">Uncharacterized protein</fullName>
    </submittedName>
</protein>
<keyword evidence="1" id="KW-0812">Transmembrane</keyword>
<evidence type="ECO:0000313" key="2">
    <source>
        <dbReference type="EMBL" id="KAK0715389.1"/>
    </source>
</evidence>
<keyword evidence="1" id="KW-0472">Membrane</keyword>
<keyword evidence="3" id="KW-1185">Reference proteome</keyword>
<evidence type="ECO:0000256" key="1">
    <source>
        <dbReference type="SAM" id="Phobius"/>
    </source>
</evidence>
<keyword evidence="1" id="KW-1133">Transmembrane helix</keyword>
<reference evidence="2" key="1">
    <citation type="submission" date="2023-06" db="EMBL/GenBank/DDBJ databases">
        <title>Genome-scale phylogeny and comparative genomics of the fungal order Sordariales.</title>
        <authorList>
            <consortium name="Lawrence Berkeley National Laboratory"/>
            <person name="Hensen N."/>
            <person name="Bonometti L."/>
            <person name="Westerberg I."/>
            <person name="Brannstrom I.O."/>
            <person name="Guillou S."/>
            <person name="Cros-Aarteil S."/>
            <person name="Calhoun S."/>
            <person name="Haridas S."/>
            <person name="Kuo A."/>
            <person name="Mondo S."/>
            <person name="Pangilinan J."/>
            <person name="Riley R."/>
            <person name="Labutti K."/>
            <person name="Andreopoulos B."/>
            <person name="Lipzen A."/>
            <person name="Chen C."/>
            <person name="Yanf M."/>
            <person name="Daum C."/>
            <person name="Ng V."/>
            <person name="Clum A."/>
            <person name="Steindorff A."/>
            <person name="Ohm R."/>
            <person name="Martin F."/>
            <person name="Silar P."/>
            <person name="Natvig D."/>
            <person name="Lalanne C."/>
            <person name="Gautier V."/>
            <person name="Ament-Velasquez S.L."/>
            <person name="Kruys A."/>
            <person name="Hutchinson M.I."/>
            <person name="Powell A.J."/>
            <person name="Barry K."/>
            <person name="Miller A.N."/>
            <person name="Grigoriev I.V."/>
            <person name="Debuchy R."/>
            <person name="Gladieux P."/>
            <person name="Thoren M.H."/>
            <person name="Johannesson H."/>
        </authorList>
    </citation>
    <scope>NUCLEOTIDE SEQUENCE</scope>
    <source>
        <strain evidence="2">SMH4607-1</strain>
    </source>
</reference>
<evidence type="ECO:0000313" key="3">
    <source>
        <dbReference type="Proteomes" id="UP001172102"/>
    </source>
</evidence>
<dbReference type="AlphaFoldDB" id="A0AA40AGF7"/>
<dbReference type="EMBL" id="JAUKUA010000004">
    <property type="protein sequence ID" value="KAK0715389.1"/>
    <property type="molecule type" value="Genomic_DNA"/>
</dbReference>
<dbReference type="Proteomes" id="UP001172102">
    <property type="component" value="Unassembled WGS sequence"/>
</dbReference>
<comment type="caution">
    <text evidence="2">The sequence shown here is derived from an EMBL/GenBank/DDBJ whole genome shotgun (WGS) entry which is preliminary data.</text>
</comment>
<proteinExistence type="predicted"/>
<feature type="transmembrane region" description="Helical" evidence="1">
    <location>
        <begin position="20"/>
        <end position="40"/>
    </location>
</feature>
<gene>
    <name evidence="2" type="ORF">B0H67DRAFT_645150</name>
</gene>
<name>A0AA40AGF7_9PEZI</name>
<accession>A0AA40AGF7</accession>